<keyword evidence="4" id="KW-1185">Reference proteome</keyword>
<gene>
    <name evidence="3" type="ORF">KV397_10250</name>
</gene>
<feature type="domain" description="SAF" evidence="2">
    <location>
        <begin position="42"/>
        <end position="104"/>
    </location>
</feature>
<protein>
    <submittedName>
        <fullName evidence="3">SAF domain-containing protein</fullName>
    </submittedName>
</protein>
<keyword evidence="1" id="KW-0472">Membrane</keyword>
<name>A0ABY4J268_9MICO</name>
<evidence type="ECO:0000313" key="3">
    <source>
        <dbReference type="EMBL" id="UPL18110.1"/>
    </source>
</evidence>
<evidence type="ECO:0000259" key="2">
    <source>
        <dbReference type="SMART" id="SM00858"/>
    </source>
</evidence>
<organism evidence="3 4">
    <name type="scientific">Microbacterium aurugineum</name>
    <dbReference type="NCBI Taxonomy" id="2851642"/>
    <lineage>
        <taxon>Bacteria</taxon>
        <taxon>Bacillati</taxon>
        <taxon>Actinomycetota</taxon>
        <taxon>Actinomycetes</taxon>
        <taxon>Micrococcales</taxon>
        <taxon>Microbacteriaceae</taxon>
        <taxon>Microbacterium</taxon>
    </lineage>
</organism>
<dbReference type="EMBL" id="CP078078">
    <property type="protein sequence ID" value="UPL18110.1"/>
    <property type="molecule type" value="Genomic_DNA"/>
</dbReference>
<dbReference type="CDD" id="cd11614">
    <property type="entry name" value="SAF_CpaB_FlgA_like"/>
    <property type="match status" value="1"/>
</dbReference>
<feature type="transmembrane region" description="Helical" evidence="1">
    <location>
        <begin position="15"/>
        <end position="35"/>
    </location>
</feature>
<reference evidence="3 4" key="1">
    <citation type="submission" date="2021-06" db="EMBL/GenBank/DDBJ databases">
        <title>Genome-based taxonomic framework of Microbacterium strains isolated from marine environment, the description of four new species and reclassification of four preexisting species.</title>
        <authorList>
            <person name="Lee S.D."/>
            <person name="Kim S.-M."/>
            <person name="Byeon Y.-S."/>
            <person name="Yang H.L."/>
            <person name="Kim I.S."/>
        </authorList>
    </citation>
    <scope>NUCLEOTIDE SEQUENCE [LARGE SCALE GENOMIC DNA]</scope>
    <source>
        <strain evidence="3 4">KSW4-10</strain>
    </source>
</reference>
<keyword evidence="1" id="KW-0812">Transmembrane</keyword>
<sequence length="206" mass="21852">MPFLSRPRRAFWGDLRFLIGIALVALSITAVWLIIDAADDAEPVLRADHTIVEGETLTADDFQVVEVGLGLLSDDYLGPEDLRSGQIAARTIEKGEIVPLSSLTDADRSRKTTIVIESNTGIPEEVEPGTVVEVWHAPPIDDGRSREAPRILVADVIVRDVIEPDGVLASAGTRLELVIDRSDAAEVLAAVTGGSALSVLPVGGAS</sequence>
<dbReference type="InterPro" id="IPR013974">
    <property type="entry name" value="SAF"/>
</dbReference>
<evidence type="ECO:0000313" key="4">
    <source>
        <dbReference type="Proteomes" id="UP000830631"/>
    </source>
</evidence>
<accession>A0ABY4J268</accession>
<evidence type="ECO:0000256" key="1">
    <source>
        <dbReference type="SAM" id="Phobius"/>
    </source>
</evidence>
<dbReference type="SMART" id="SM00858">
    <property type="entry name" value="SAF"/>
    <property type="match status" value="1"/>
</dbReference>
<dbReference type="Proteomes" id="UP000830631">
    <property type="component" value="Chromosome"/>
</dbReference>
<dbReference type="RefSeq" id="WP_261811218.1">
    <property type="nucleotide sequence ID" value="NZ_CP078078.1"/>
</dbReference>
<keyword evidence="1" id="KW-1133">Transmembrane helix</keyword>
<dbReference type="Pfam" id="PF08666">
    <property type="entry name" value="SAF"/>
    <property type="match status" value="1"/>
</dbReference>
<proteinExistence type="predicted"/>